<feature type="region of interest" description="Disordered" evidence="1">
    <location>
        <begin position="103"/>
        <end position="141"/>
    </location>
</feature>
<dbReference type="Gene3D" id="3.40.50.1000">
    <property type="entry name" value="HAD superfamily/HAD-like"/>
    <property type="match status" value="1"/>
</dbReference>
<dbReference type="EMBL" id="CABIJS010000708">
    <property type="protein sequence ID" value="VUZ57010.1"/>
    <property type="molecule type" value="Genomic_DNA"/>
</dbReference>
<gene>
    <name evidence="3" type="ORF">WMSIL1_LOCUS14410</name>
</gene>
<proteinExistence type="predicted"/>
<protein>
    <recommendedName>
        <fullName evidence="2">FCP1 homology domain-containing protein</fullName>
    </recommendedName>
</protein>
<evidence type="ECO:0000256" key="1">
    <source>
        <dbReference type="SAM" id="MobiDB-lite"/>
    </source>
</evidence>
<dbReference type="InterPro" id="IPR036412">
    <property type="entry name" value="HAD-like_sf"/>
</dbReference>
<name>A0A564ZC21_HYMDI</name>
<dbReference type="GO" id="GO:0016791">
    <property type="term" value="F:phosphatase activity"/>
    <property type="evidence" value="ECO:0007669"/>
    <property type="project" value="InterPro"/>
</dbReference>
<evidence type="ECO:0000259" key="2">
    <source>
        <dbReference type="PROSITE" id="PS50969"/>
    </source>
</evidence>
<feature type="compositionally biased region" description="Polar residues" evidence="1">
    <location>
        <begin position="130"/>
        <end position="141"/>
    </location>
</feature>
<reference evidence="3 4" key="1">
    <citation type="submission" date="2019-07" db="EMBL/GenBank/DDBJ databases">
        <authorList>
            <person name="Jastrzebski P J."/>
            <person name="Paukszto L."/>
            <person name="Jastrzebski P J."/>
        </authorList>
    </citation>
    <scope>NUCLEOTIDE SEQUENCE [LARGE SCALE GENOMIC DNA]</scope>
    <source>
        <strain evidence="3 4">WMS-il1</strain>
    </source>
</reference>
<dbReference type="InterPro" id="IPR011948">
    <property type="entry name" value="Dullard_phosphatase"/>
</dbReference>
<dbReference type="AlphaFoldDB" id="A0A564ZC21"/>
<dbReference type="FunFam" id="3.40.50.1000:FF:000093">
    <property type="entry name" value="NLI interacting factor-like phosphatase family protein"/>
    <property type="match status" value="1"/>
</dbReference>
<dbReference type="PROSITE" id="PS50969">
    <property type="entry name" value="FCP1"/>
    <property type="match status" value="1"/>
</dbReference>
<feature type="compositionally biased region" description="Basic and acidic residues" evidence="1">
    <location>
        <begin position="103"/>
        <end position="112"/>
    </location>
</feature>
<sequence length="590" mass="64642">MSQSKHGSHESLSPEECDRLVLSPPPVPLNPVKLREFLSVNRAVSAKHSLHSVHISEGTPPMPRHASVAWSRSEFDSKFKQYESEMKSAATSEHLQEVRLKRISLDPTKDSEPVTPSPSPVSISTEHSENTAATTPQKSALVSTSSLAPPFQSRWRQLLCCVPSRAKIPEHPPNQRPIISRGDSAQTVPIQSSAVSEVHTKITKSSKWTSLFKKPKNVSSTVSANGSKKSKKVKLRSVKMVPQAADERLKSPAPTLLITRHEANSAGMAVACVSDNLHHGDENGVAGYHINLDGRMSESVHSQDSQHSDDSYLEPVDQANPGENLLGQPSPDCVGKKCLVLDLDETLVHSSFKPVENADFTVTVEIENVQHEVSVCKRPHLETFIETVGPLFEVVMFTASLSKYADPVCDRIDPTGYFKHRLFRESCVCFKSNYIKHLAFLGRDLDQICIIDNSPISFYFHRQNALQIVTWFDDPTDTALLDLIPYLKGLAEAPSVLEYVSQFAPPPTAAKAQPDISPWLFGAPGLGGWGGYNDEDDEECETGADSDVYSPLRQEGDEELDSSNSSPSSSPHDIITMAPRPAGEAVTANT</sequence>
<keyword evidence="4" id="KW-1185">Reference proteome</keyword>
<evidence type="ECO:0000313" key="3">
    <source>
        <dbReference type="EMBL" id="VUZ57010.1"/>
    </source>
</evidence>
<dbReference type="InterPro" id="IPR004274">
    <property type="entry name" value="FCP1_dom"/>
</dbReference>
<feature type="compositionally biased region" description="Acidic residues" evidence="1">
    <location>
        <begin position="533"/>
        <end position="544"/>
    </location>
</feature>
<accession>A0A564ZC21</accession>
<evidence type="ECO:0000313" key="4">
    <source>
        <dbReference type="Proteomes" id="UP000321570"/>
    </source>
</evidence>
<feature type="compositionally biased region" description="Low complexity" evidence="1">
    <location>
        <begin position="562"/>
        <end position="571"/>
    </location>
</feature>
<dbReference type="InterPro" id="IPR050365">
    <property type="entry name" value="TIM50"/>
</dbReference>
<dbReference type="SUPFAM" id="SSF56784">
    <property type="entry name" value="HAD-like"/>
    <property type="match status" value="1"/>
</dbReference>
<organism evidence="3 4">
    <name type="scientific">Hymenolepis diminuta</name>
    <name type="common">Rat tapeworm</name>
    <dbReference type="NCBI Taxonomy" id="6216"/>
    <lineage>
        <taxon>Eukaryota</taxon>
        <taxon>Metazoa</taxon>
        <taxon>Spiralia</taxon>
        <taxon>Lophotrochozoa</taxon>
        <taxon>Platyhelminthes</taxon>
        <taxon>Cestoda</taxon>
        <taxon>Eucestoda</taxon>
        <taxon>Cyclophyllidea</taxon>
        <taxon>Hymenolepididae</taxon>
        <taxon>Hymenolepis</taxon>
    </lineage>
</organism>
<dbReference type="NCBIfam" id="TIGR02251">
    <property type="entry name" value="HIF-SF_euk"/>
    <property type="match status" value="1"/>
</dbReference>
<dbReference type="Pfam" id="PF03031">
    <property type="entry name" value="NIF"/>
    <property type="match status" value="1"/>
</dbReference>
<feature type="region of interest" description="Disordered" evidence="1">
    <location>
        <begin position="1"/>
        <end position="23"/>
    </location>
</feature>
<feature type="region of interest" description="Disordered" evidence="1">
    <location>
        <begin position="297"/>
        <end position="328"/>
    </location>
</feature>
<dbReference type="Proteomes" id="UP000321570">
    <property type="component" value="Unassembled WGS sequence"/>
</dbReference>
<feature type="region of interest" description="Disordered" evidence="1">
    <location>
        <begin position="531"/>
        <end position="590"/>
    </location>
</feature>
<dbReference type="CDD" id="cd07521">
    <property type="entry name" value="HAD_FCP1-like"/>
    <property type="match status" value="1"/>
</dbReference>
<dbReference type="PANTHER" id="PTHR12210">
    <property type="entry name" value="DULLARD PROTEIN PHOSPHATASE"/>
    <property type="match status" value="1"/>
</dbReference>
<dbReference type="SMART" id="SM00577">
    <property type="entry name" value="CPDc"/>
    <property type="match status" value="1"/>
</dbReference>
<dbReference type="InterPro" id="IPR023214">
    <property type="entry name" value="HAD_sf"/>
</dbReference>
<feature type="domain" description="FCP1 homology" evidence="2">
    <location>
        <begin position="332"/>
        <end position="490"/>
    </location>
</feature>